<reference evidence="2 3" key="1">
    <citation type="journal article" date="2014" name="BMC Genomics">
        <title>Comparative genome sequencing reveals chemotype-specific gene clusters in the toxigenic black mold Stachybotrys.</title>
        <authorList>
            <person name="Semeiks J."/>
            <person name="Borek D."/>
            <person name="Otwinowski Z."/>
            <person name="Grishin N.V."/>
        </authorList>
    </citation>
    <scope>NUCLEOTIDE SEQUENCE [LARGE SCALE GENOMIC DNA]</scope>
    <source>
        <strain evidence="2 3">IBT 40285</strain>
    </source>
</reference>
<protein>
    <submittedName>
        <fullName evidence="2">Uncharacterized protein</fullName>
    </submittedName>
</protein>
<evidence type="ECO:0000256" key="1">
    <source>
        <dbReference type="SAM" id="MobiDB-lite"/>
    </source>
</evidence>
<organism evidence="2 3">
    <name type="scientific">Stachybotrys chlorohalonatus (strain IBT 40285)</name>
    <dbReference type="NCBI Taxonomy" id="1283841"/>
    <lineage>
        <taxon>Eukaryota</taxon>
        <taxon>Fungi</taxon>
        <taxon>Dikarya</taxon>
        <taxon>Ascomycota</taxon>
        <taxon>Pezizomycotina</taxon>
        <taxon>Sordariomycetes</taxon>
        <taxon>Hypocreomycetidae</taxon>
        <taxon>Hypocreales</taxon>
        <taxon>Stachybotryaceae</taxon>
        <taxon>Stachybotrys</taxon>
    </lineage>
</organism>
<keyword evidence="3" id="KW-1185">Reference proteome</keyword>
<dbReference type="HOGENOM" id="CLU_794950_0_0_1"/>
<dbReference type="OrthoDB" id="4777753at2759"/>
<proteinExistence type="predicted"/>
<feature type="region of interest" description="Disordered" evidence="1">
    <location>
        <begin position="34"/>
        <end position="55"/>
    </location>
</feature>
<name>A0A084QVI0_STAC4</name>
<dbReference type="InParanoid" id="A0A084QVI0"/>
<dbReference type="AlphaFoldDB" id="A0A084QVI0"/>
<accession>A0A084QVI0</accession>
<evidence type="ECO:0000313" key="3">
    <source>
        <dbReference type="Proteomes" id="UP000028524"/>
    </source>
</evidence>
<sequence>MSGNNLLSYRGGGRGVWRGMRGSEHFSPYGRAGYRGGRGRGGQGFAPAGPPPPPPPADNLMNFVDSIATETVRVDGAIFATKHSVAGHPGLQNALVSDEPYGPRSFGFMCMPRSGPDIFRAAAVDSPGIMIHGFFRVFESNQAFDQARNAQGAIWTQEDHFTVSNKRTEASAQNKSKNFKRKKRRKRLKSRFYDDEAIYKCGNCGGDDHNLEHCIRADDSGLVPGCPSCNTTAQTAMVYQEIILHRCNMPGLKLEDESWPNQAYTVLKHYPELVSKGLPWSPQFVREMTSTQVGQPLMAEYETTWDSRFLVPDPSVKTLEAFCETFGFDATVLPGKSAGEAVVKKEADE</sequence>
<evidence type="ECO:0000313" key="2">
    <source>
        <dbReference type="EMBL" id="KFA67965.1"/>
    </source>
</evidence>
<feature type="compositionally biased region" description="Gly residues" evidence="1">
    <location>
        <begin position="34"/>
        <end position="44"/>
    </location>
</feature>
<gene>
    <name evidence="2" type="ORF">S40285_10115</name>
</gene>
<dbReference type="EMBL" id="KL660061">
    <property type="protein sequence ID" value="KFA67965.1"/>
    <property type="molecule type" value="Genomic_DNA"/>
</dbReference>
<dbReference type="Proteomes" id="UP000028524">
    <property type="component" value="Unassembled WGS sequence"/>
</dbReference>